<name>A0A934QD96_9MICO</name>
<keyword evidence="1" id="KW-1133">Transmembrane helix</keyword>
<accession>A0A934QD96</accession>
<comment type="caution">
    <text evidence="2">The sequence shown here is derived from an EMBL/GenBank/DDBJ whole genome shotgun (WGS) entry which is preliminary data.</text>
</comment>
<keyword evidence="1" id="KW-0472">Membrane</keyword>
<keyword evidence="1" id="KW-0812">Transmembrane</keyword>
<dbReference type="AlphaFoldDB" id="A0A934QD96"/>
<protein>
    <submittedName>
        <fullName evidence="2">PLDc N-terminal domain-containing protein</fullName>
    </submittedName>
</protein>
<feature type="transmembrane region" description="Helical" evidence="1">
    <location>
        <begin position="13"/>
        <end position="33"/>
    </location>
</feature>
<sequence length="83" mass="9054">MSSSPEFPLAYDLVFAAIALLGLALLITALVFLVRKRERYTGMEFALWLVVLLAFPFVASAIFLVLRRREGAPVRGAAARGDG</sequence>
<evidence type="ECO:0000313" key="3">
    <source>
        <dbReference type="Proteomes" id="UP000618733"/>
    </source>
</evidence>
<gene>
    <name evidence="2" type="ORF">JD292_10445</name>
</gene>
<proteinExistence type="predicted"/>
<keyword evidence="3" id="KW-1185">Reference proteome</keyword>
<feature type="transmembrane region" description="Helical" evidence="1">
    <location>
        <begin position="45"/>
        <end position="66"/>
    </location>
</feature>
<reference evidence="2" key="1">
    <citation type="submission" date="2020-12" db="EMBL/GenBank/DDBJ databases">
        <title>Leucobacter sp. CAS2, isolated from Chromium sludge.</title>
        <authorList>
            <person name="Xu Z."/>
        </authorList>
    </citation>
    <scope>NUCLEOTIDE SEQUENCE</scope>
    <source>
        <strain evidence="2">CSA2</strain>
    </source>
</reference>
<dbReference type="Proteomes" id="UP000618733">
    <property type="component" value="Unassembled WGS sequence"/>
</dbReference>
<dbReference type="RefSeq" id="WP_200132695.1">
    <property type="nucleotide sequence ID" value="NZ_JAEHOI010000011.1"/>
</dbReference>
<evidence type="ECO:0000313" key="2">
    <source>
        <dbReference type="EMBL" id="MBK0422490.1"/>
    </source>
</evidence>
<organism evidence="2 3">
    <name type="scientific">Leucobacter edaphi</name>
    <dbReference type="NCBI Taxonomy" id="2796472"/>
    <lineage>
        <taxon>Bacteria</taxon>
        <taxon>Bacillati</taxon>
        <taxon>Actinomycetota</taxon>
        <taxon>Actinomycetes</taxon>
        <taxon>Micrococcales</taxon>
        <taxon>Microbacteriaceae</taxon>
        <taxon>Leucobacter</taxon>
    </lineage>
</organism>
<evidence type="ECO:0000256" key="1">
    <source>
        <dbReference type="SAM" id="Phobius"/>
    </source>
</evidence>
<dbReference type="EMBL" id="JAEHOI010000011">
    <property type="protein sequence ID" value="MBK0422490.1"/>
    <property type="molecule type" value="Genomic_DNA"/>
</dbReference>